<name>A0A194V5U1_CYTMA</name>
<feature type="compositionally biased region" description="Gly residues" evidence="1">
    <location>
        <begin position="199"/>
        <end position="208"/>
    </location>
</feature>
<gene>
    <name evidence="2" type="ORF">VP1G_06581</name>
</gene>
<organism evidence="2 3">
    <name type="scientific">Cytospora mali</name>
    <name type="common">Apple Valsa canker fungus</name>
    <name type="synonym">Valsa mali</name>
    <dbReference type="NCBI Taxonomy" id="578113"/>
    <lineage>
        <taxon>Eukaryota</taxon>
        <taxon>Fungi</taxon>
        <taxon>Dikarya</taxon>
        <taxon>Ascomycota</taxon>
        <taxon>Pezizomycotina</taxon>
        <taxon>Sordariomycetes</taxon>
        <taxon>Sordariomycetidae</taxon>
        <taxon>Diaporthales</taxon>
        <taxon>Cytosporaceae</taxon>
        <taxon>Cytospora</taxon>
    </lineage>
</organism>
<dbReference type="Proteomes" id="UP000078576">
    <property type="component" value="Unassembled WGS sequence"/>
</dbReference>
<accession>A0A194V5U1</accession>
<reference evidence="3" key="1">
    <citation type="submission" date="2014-12" db="EMBL/GenBank/DDBJ databases">
        <title>Genome Sequence of Valsa Canker Pathogens Uncovers a Specific Adaption of Colonization on Woody Bark.</title>
        <authorList>
            <person name="Yin Z."/>
            <person name="Liu H."/>
            <person name="Gao X."/>
            <person name="Li Z."/>
            <person name="Song N."/>
            <person name="Ke X."/>
            <person name="Dai Q."/>
            <person name="Wu Y."/>
            <person name="Sun Y."/>
            <person name="Xu J.-R."/>
            <person name="Kang Z.K."/>
            <person name="Wang L."/>
            <person name="Huang L."/>
        </authorList>
    </citation>
    <scope>NUCLEOTIDE SEQUENCE [LARGE SCALE GENOMIC DNA]</scope>
    <source>
        <strain evidence="3">SXYL134</strain>
    </source>
</reference>
<evidence type="ECO:0000313" key="2">
    <source>
        <dbReference type="EMBL" id="KUI59317.1"/>
    </source>
</evidence>
<dbReference type="AlphaFoldDB" id="A0A194V5U1"/>
<sequence length="208" mass="23099">MVTDCLSNVSNLSMEKDLKPRTPEQYLAILGDIKALSDYFLGLGPQITLDLYWCPRNATPQLQRADSMAGDARVKKKCFYERTCGNELVGIARDCIKPNTQSEVLVMLAVLERTAQRFLVKAEKLVIQTRRRKIPTGSTVEEEVEVPSTPDSPQHRRKKVRIEEPEHTSSSDELPGTVPMNAGVQNQASSTAQVHDGGRSGGRGRYSQ</sequence>
<feature type="compositionally biased region" description="Basic and acidic residues" evidence="1">
    <location>
        <begin position="161"/>
        <end position="170"/>
    </location>
</feature>
<dbReference type="OrthoDB" id="10529036at2759"/>
<feature type="region of interest" description="Disordered" evidence="1">
    <location>
        <begin position="137"/>
        <end position="208"/>
    </location>
</feature>
<keyword evidence="3" id="KW-1185">Reference proteome</keyword>
<evidence type="ECO:0000256" key="1">
    <source>
        <dbReference type="SAM" id="MobiDB-lite"/>
    </source>
</evidence>
<dbReference type="EMBL" id="KN714728">
    <property type="protein sequence ID" value="KUI59317.1"/>
    <property type="molecule type" value="Genomic_DNA"/>
</dbReference>
<protein>
    <submittedName>
        <fullName evidence="2">Uncharacterized protein</fullName>
    </submittedName>
</protein>
<feature type="compositionally biased region" description="Polar residues" evidence="1">
    <location>
        <begin position="183"/>
        <end position="193"/>
    </location>
</feature>
<evidence type="ECO:0000313" key="3">
    <source>
        <dbReference type="Proteomes" id="UP000078576"/>
    </source>
</evidence>
<proteinExistence type="predicted"/>